<keyword evidence="1 3" id="KW-0802">TPR repeat</keyword>
<dbReference type="EMBL" id="NDIQ01000022">
    <property type="protein sequence ID" value="PRT56839.1"/>
    <property type="molecule type" value="Genomic_DNA"/>
</dbReference>
<dbReference type="InterPro" id="IPR019734">
    <property type="entry name" value="TPR_rpt"/>
</dbReference>
<evidence type="ECO:0000256" key="3">
    <source>
        <dbReference type="PROSITE-ProRule" id="PRU00339"/>
    </source>
</evidence>
<reference evidence="5 6" key="1">
    <citation type="submission" date="2017-04" db="EMBL/GenBank/DDBJ databases">
        <title>Genome sequencing of [Candida] sorbophila.</title>
        <authorList>
            <person name="Ahn J.O."/>
        </authorList>
    </citation>
    <scope>NUCLEOTIDE SEQUENCE [LARGE SCALE GENOMIC DNA]</scope>
    <source>
        <strain evidence="5 6">DS02</strain>
    </source>
</reference>
<protein>
    <submittedName>
        <fullName evidence="5">Anaphase-promoting complex subunit 3</fullName>
    </submittedName>
</protein>
<dbReference type="GO" id="GO:0051301">
    <property type="term" value="P:cell division"/>
    <property type="evidence" value="ECO:0007669"/>
    <property type="project" value="TreeGrafter"/>
</dbReference>
<dbReference type="GO" id="GO:0016567">
    <property type="term" value="P:protein ubiquitination"/>
    <property type="evidence" value="ECO:0007669"/>
    <property type="project" value="TreeGrafter"/>
</dbReference>
<gene>
    <name evidence="5" type="ORF">B9G98_04459</name>
</gene>
<dbReference type="OrthoDB" id="329563at2759"/>
<evidence type="ECO:0000256" key="1">
    <source>
        <dbReference type="ARBA" id="ARBA00022803"/>
    </source>
</evidence>
<feature type="region of interest" description="Disordered" evidence="4">
    <location>
        <begin position="241"/>
        <end position="273"/>
    </location>
</feature>
<dbReference type="Pfam" id="PF13181">
    <property type="entry name" value="TPR_8"/>
    <property type="match status" value="1"/>
</dbReference>
<dbReference type="Proteomes" id="UP000238350">
    <property type="component" value="Unassembled WGS sequence"/>
</dbReference>
<evidence type="ECO:0000256" key="2">
    <source>
        <dbReference type="ARBA" id="ARBA00038210"/>
    </source>
</evidence>
<dbReference type="GO" id="GO:0031145">
    <property type="term" value="P:anaphase-promoting complex-dependent catabolic process"/>
    <property type="evidence" value="ECO:0007669"/>
    <property type="project" value="TreeGrafter"/>
</dbReference>
<proteinExistence type="inferred from homology"/>
<organism evidence="5 6">
    <name type="scientific">Wickerhamiella sorbophila</name>
    <dbReference type="NCBI Taxonomy" id="45607"/>
    <lineage>
        <taxon>Eukaryota</taxon>
        <taxon>Fungi</taxon>
        <taxon>Dikarya</taxon>
        <taxon>Ascomycota</taxon>
        <taxon>Saccharomycotina</taxon>
        <taxon>Dipodascomycetes</taxon>
        <taxon>Dipodascales</taxon>
        <taxon>Trichomonascaceae</taxon>
        <taxon>Wickerhamiella</taxon>
    </lineage>
</organism>
<evidence type="ECO:0000256" key="4">
    <source>
        <dbReference type="SAM" id="MobiDB-lite"/>
    </source>
</evidence>
<comment type="similarity">
    <text evidence="2">Belongs to the APC3/CDC27 family.</text>
</comment>
<feature type="repeat" description="TPR" evidence="3">
    <location>
        <begin position="494"/>
        <end position="527"/>
    </location>
</feature>
<feature type="compositionally biased region" description="Polar residues" evidence="4">
    <location>
        <begin position="251"/>
        <end position="268"/>
    </location>
</feature>
<evidence type="ECO:0000313" key="5">
    <source>
        <dbReference type="EMBL" id="PRT56839.1"/>
    </source>
</evidence>
<keyword evidence="6" id="KW-1185">Reference proteome</keyword>
<dbReference type="InterPro" id="IPR011990">
    <property type="entry name" value="TPR-like_helical_dom_sf"/>
</dbReference>
<feature type="repeat" description="TPR" evidence="3">
    <location>
        <begin position="426"/>
        <end position="459"/>
    </location>
</feature>
<dbReference type="SMART" id="SM00028">
    <property type="entry name" value="TPR"/>
    <property type="match status" value="7"/>
</dbReference>
<dbReference type="Pfam" id="PF13432">
    <property type="entry name" value="TPR_16"/>
    <property type="match status" value="2"/>
</dbReference>
<dbReference type="SUPFAM" id="SSF48452">
    <property type="entry name" value="TPR-like"/>
    <property type="match status" value="2"/>
</dbReference>
<dbReference type="STRING" id="45607.A0A2T0FPF0"/>
<feature type="repeat" description="TPR" evidence="3">
    <location>
        <begin position="460"/>
        <end position="493"/>
    </location>
</feature>
<dbReference type="GO" id="GO:0005737">
    <property type="term" value="C:cytoplasm"/>
    <property type="evidence" value="ECO:0007669"/>
    <property type="project" value="TreeGrafter"/>
</dbReference>
<dbReference type="PANTHER" id="PTHR12558:SF13">
    <property type="entry name" value="CELL DIVISION CYCLE PROTEIN 27 HOMOLOG"/>
    <property type="match status" value="1"/>
</dbReference>
<dbReference type="Pfam" id="PF12895">
    <property type="entry name" value="ANAPC3"/>
    <property type="match status" value="1"/>
</dbReference>
<dbReference type="GO" id="GO:0007091">
    <property type="term" value="P:metaphase/anaphase transition of mitotic cell cycle"/>
    <property type="evidence" value="ECO:0007669"/>
    <property type="project" value="TreeGrafter"/>
</dbReference>
<feature type="repeat" description="TPR" evidence="3">
    <location>
        <begin position="562"/>
        <end position="595"/>
    </location>
</feature>
<sequence length="609" mass="67533">MDVWRCLDLDLIGGAEFLASQKLAAEPSPAARHLYALVLYRQGRYAAAAHTAKGSTHLGCAYVYAQSCLKLEAYSDGISALETVRSNGIEPSGERGIPDRAAVELLLGKLYAASGDDNASLMYAHSAKSDPWLWENVLALCQDRTINLNTANVFKPPPDQPPQLAASTGLLFPPKPTGSALTPAIFSNSKSKVEASLQLFKDADSSPQLTPARSRAPALVETPSVKESLVPFRRRILKRPPLSLADDRSPKTPSTPLNLTMPGVSSRSPLGLGEPMPPPHVTKPTSLSNVAETIASIYQYLANYECKRALEAISQLPHPHQASPDMLAVAARCHFELVDYKEAAAIYERLRKVDPYRLKDMEYYSTVLWHLKREAELGFLAHELIQIDRLAWQPWVVMGNSFSLQQDPSRAIACFDRAIHINPKSAYAYTLQGHEYVAEEKLQSAQDAFRLALRADPTHYNAWYGLGTVFIKMDSPKWAEHHFGQALRLNPNNAVLVCFMGTCLEAQEMYPQALTYYKRACKLQPSSAVARYKKAQSFMAARLYPAALVELKYLHSLVPEEANVHLLLGEVYMELSNRELAIKHLTQAAVLDPKVKESVKQQIDLLEKS</sequence>
<comment type="caution">
    <text evidence="5">The sequence shown here is derived from an EMBL/GenBank/DDBJ whole genome shotgun (WGS) entry which is preliminary data.</text>
</comment>
<dbReference type="GO" id="GO:0005680">
    <property type="term" value="C:anaphase-promoting complex"/>
    <property type="evidence" value="ECO:0007669"/>
    <property type="project" value="UniProtKB-ARBA"/>
</dbReference>
<dbReference type="RefSeq" id="XP_024666784.1">
    <property type="nucleotide sequence ID" value="XM_024811016.1"/>
</dbReference>
<dbReference type="GeneID" id="36518207"/>
<feature type="repeat" description="TPR" evidence="3">
    <location>
        <begin position="392"/>
        <end position="425"/>
    </location>
</feature>
<dbReference type="AlphaFoldDB" id="A0A2T0FPF0"/>
<dbReference type="Gene3D" id="1.25.40.10">
    <property type="entry name" value="Tetratricopeptide repeat domain"/>
    <property type="match status" value="4"/>
</dbReference>
<accession>A0A2T0FPF0</accession>
<evidence type="ECO:0000313" key="6">
    <source>
        <dbReference type="Proteomes" id="UP000238350"/>
    </source>
</evidence>
<name>A0A2T0FPF0_9ASCO</name>
<dbReference type="PANTHER" id="PTHR12558">
    <property type="entry name" value="CELL DIVISION CYCLE 16,23,27"/>
    <property type="match status" value="1"/>
</dbReference>
<dbReference type="PROSITE" id="PS50005">
    <property type="entry name" value="TPR"/>
    <property type="match status" value="5"/>
</dbReference>